<dbReference type="InterPro" id="IPR002931">
    <property type="entry name" value="Transglutaminase-like"/>
</dbReference>
<evidence type="ECO:0000256" key="1">
    <source>
        <dbReference type="SAM" id="MobiDB-lite"/>
    </source>
</evidence>
<dbReference type="PANTHER" id="PTHR46333">
    <property type="entry name" value="CYTOKINESIS PROTEIN 3"/>
    <property type="match status" value="1"/>
</dbReference>
<dbReference type="GO" id="GO:0005737">
    <property type="term" value="C:cytoplasm"/>
    <property type="evidence" value="ECO:0007669"/>
    <property type="project" value="TreeGrafter"/>
</dbReference>
<feature type="compositionally biased region" description="Polar residues" evidence="1">
    <location>
        <begin position="259"/>
        <end position="270"/>
    </location>
</feature>
<dbReference type="EMBL" id="ML732198">
    <property type="protein sequence ID" value="KAB8075157.1"/>
    <property type="molecule type" value="Genomic_DNA"/>
</dbReference>
<evidence type="ECO:0000313" key="4">
    <source>
        <dbReference type="Proteomes" id="UP000326565"/>
    </source>
</evidence>
<evidence type="ECO:0000259" key="2">
    <source>
        <dbReference type="SMART" id="SM00460"/>
    </source>
</evidence>
<dbReference type="InterPro" id="IPR052557">
    <property type="entry name" value="CAP/Cytokinesis_protein"/>
</dbReference>
<dbReference type="SMART" id="SM00460">
    <property type="entry name" value="TGc"/>
    <property type="match status" value="1"/>
</dbReference>
<accession>A0A5N5X4Y0</accession>
<dbReference type="SUPFAM" id="SSF54001">
    <property type="entry name" value="Cysteine proteinases"/>
    <property type="match status" value="1"/>
</dbReference>
<dbReference type="InterPro" id="IPR038765">
    <property type="entry name" value="Papain-like_cys_pep_sf"/>
</dbReference>
<feature type="region of interest" description="Disordered" evidence="1">
    <location>
        <begin position="16"/>
        <end position="326"/>
    </location>
</feature>
<feature type="domain" description="Transglutaminase-like" evidence="2">
    <location>
        <begin position="410"/>
        <end position="484"/>
    </location>
</feature>
<proteinExistence type="predicted"/>
<sequence length="698" mass="75211">MAEETQVLSIQQRIAALKQAQAGHSPQDTVSPLLASQPTPFVSRPAPSRQQTINDPPVVAHSSVGNHSPDGNEPAGAQQKLVPRPPPAPGQKSKAPPPLPIRKASTESAPALPPRRPSGFSRKESRESLASDVSYSTSTSAGRTTTASTTSVDPGSTRSVRAPAWGETKLPPLPPKRSETKTVTRPKPSPANSSRSLSRGRPTLPPRRESIHSTSTDRVRSVSRPPPLPSRSNRDKSPLPNGDINGKQPTRRLPPPLPSNATLEKIQSSGFAGINRNAETSGQCTNGIGREPKSNSVPPPVPLSTRPDLDLSKLQVTKPRVNNPTPSATASSTICLKCRDFSAPDAHAARYPRENLPSYDMGWLARELTAPFPSPTDKARVLFTWFHHNIEYDVHSFFNNCVKPSTPASTLASGLAVCEGYAGLFAALATHAGLEAVVVSGHGKGYGYDAPAPGSPLPPVSATGHAWSAVRIDNGQWKLLDACWGAGAVQGPGRPYQKQFNPAMFTDSNDEFGLRHFPSNRSHFYRDDGRPEISWQEYILGSPDSPLSAEQPTIFGDAKKHSLGERSFRPAAKQISVHQPGPLRFQFNLICEHWTLQNHTRAKPGLFLLMVHGIDGRQEDRIPFTHVQGSGPGGGGDCWYVDVPDAKVLGAPGQKLAIAVLTSFGDRNDARGVTAEEYRQQVGRVGMAWAYIAEWQLV</sequence>
<dbReference type="OrthoDB" id="6129702at2759"/>
<feature type="compositionally biased region" description="Basic and acidic residues" evidence="1">
    <location>
        <begin position="206"/>
        <end position="220"/>
    </location>
</feature>
<dbReference type="Pfam" id="PF01841">
    <property type="entry name" value="Transglut_core"/>
    <property type="match status" value="1"/>
</dbReference>
<gene>
    <name evidence="3" type="ORF">BDV29DRAFT_112381</name>
</gene>
<feature type="compositionally biased region" description="Pro residues" evidence="1">
    <location>
        <begin position="83"/>
        <end position="100"/>
    </location>
</feature>
<organism evidence="3 4">
    <name type="scientific">Aspergillus leporis</name>
    <dbReference type="NCBI Taxonomy" id="41062"/>
    <lineage>
        <taxon>Eukaryota</taxon>
        <taxon>Fungi</taxon>
        <taxon>Dikarya</taxon>
        <taxon>Ascomycota</taxon>
        <taxon>Pezizomycotina</taxon>
        <taxon>Eurotiomycetes</taxon>
        <taxon>Eurotiomycetidae</taxon>
        <taxon>Eurotiales</taxon>
        <taxon>Aspergillaceae</taxon>
        <taxon>Aspergillus</taxon>
        <taxon>Aspergillus subgen. Circumdati</taxon>
    </lineage>
</organism>
<reference evidence="3 4" key="1">
    <citation type="submission" date="2019-04" db="EMBL/GenBank/DDBJ databases">
        <title>Friends and foes A comparative genomics study of 23 Aspergillus species from section Flavi.</title>
        <authorList>
            <consortium name="DOE Joint Genome Institute"/>
            <person name="Kjaerbolling I."/>
            <person name="Vesth T."/>
            <person name="Frisvad J.C."/>
            <person name="Nybo J.L."/>
            <person name="Theobald S."/>
            <person name="Kildgaard S."/>
            <person name="Isbrandt T."/>
            <person name="Kuo A."/>
            <person name="Sato A."/>
            <person name="Lyhne E.K."/>
            <person name="Kogle M.E."/>
            <person name="Wiebenga A."/>
            <person name="Kun R.S."/>
            <person name="Lubbers R.J."/>
            <person name="Makela M.R."/>
            <person name="Barry K."/>
            <person name="Chovatia M."/>
            <person name="Clum A."/>
            <person name="Daum C."/>
            <person name="Haridas S."/>
            <person name="He G."/>
            <person name="LaButti K."/>
            <person name="Lipzen A."/>
            <person name="Mondo S."/>
            <person name="Riley R."/>
            <person name="Salamov A."/>
            <person name="Simmons B.A."/>
            <person name="Magnuson J.K."/>
            <person name="Henrissat B."/>
            <person name="Mortensen U.H."/>
            <person name="Larsen T.O."/>
            <person name="Devries R.P."/>
            <person name="Grigoriev I.V."/>
            <person name="Machida M."/>
            <person name="Baker S.E."/>
            <person name="Andersen M.R."/>
        </authorList>
    </citation>
    <scope>NUCLEOTIDE SEQUENCE [LARGE SCALE GENOMIC DNA]</scope>
    <source>
        <strain evidence="3 4">CBS 151.66</strain>
    </source>
</reference>
<dbReference type="PANTHER" id="PTHR46333:SF5">
    <property type="entry name" value="TRANSGLUTAMINASE-LIKE DOMAIN-CONTAINING PROTEIN"/>
    <property type="match status" value="1"/>
</dbReference>
<feature type="compositionally biased region" description="Polar residues" evidence="1">
    <location>
        <begin position="277"/>
        <end position="286"/>
    </location>
</feature>
<keyword evidence="4" id="KW-1185">Reference proteome</keyword>
<dbReference type="Proteomes" id="UP000326565">
    <property type="component" value="Unassembled WGS sequence"/>
</dbReference>
<name>A0A5N5X4Y0_9EURO</name>
<feature type="compositionally biased region" description="Low complexity" evidence="1">
    <location>
        <begin position="134"/>
        <end position="151"/>
    </location>
</feature>
<dbReference type="AlphaFoldDB" id="A0A5N5X4Y0"/>
<feature type="compositionally biased region" description="Polar residues" evidence="1">
    <location>
        <begin position="22"/>
        <end position="40"/>
    </location>
</feature>
<dbReference type="Gene3D" id="3.10.620.30">
    <property type="match status" value="1"/>
</dbReference>
<evidence type="ECO:0000313" key="3">
    <source>
        <dbReference type="EMBL" id="KAB8075157.1"/>
    </source>
</evidence>
<protein>
    <recommendedName>
        <fullName evidence="2">Transglutaminase-like domain-containing protein</fullName>
    </recommendedName>
</protein>